<evidence type="ECO:0000313" key="2">
    <source>
        <dbReference type="EMBL" id="JAH72895.1"/>
    </source>
</evidence>
<protein>
    <submittedName>
        <fullName evidence="2">Uncharacterized protein</fullName>
    </submittedName>
</protein>
<feature type="signal peptide" evidence="1">
    <location>
        <begin position="1"/>
        <end position="22"/>
    </location>
</feature>
<proteinExistence type="predicted"/>
<keyword evidence="1" id="KW-0732">Signal</keyword>
<feature type="chain" id="PRO_5002433918" evidence="1">
    <location>
        <begin position="23"/>
        <end position="36"/>
    </location>
</feature>
<dbReference type="AlphaFoldDB" id="A0A0E9V631"/>
<organism evidence="2">
    <name type="scientific">Anguilla anguilla</name>
    <name type="common">European freshwater eel</name>
    <name type="synonym">Muraena anguilla</name>
    <dbReference type="NCBI Taxonomy" id="7936"/>
    <lineage>
        <taxon>Eukaryota</taxon>
        <taxon>Metazoa</taxon>
        <taxon>Chordata</taxon>
        <taxon>Craniata</taxon>
        <taxon>Vertebrata</taxon>
        <taxon>Euteleostomi</taxon>
        <taxon>Actinopterygii</taxon>
        <taxon>Neopterygii</taxon>
        <taxon>Teleostei</taxon>
        <taxon>Anguilliformes</taxon>
        <taxon>Anguillidae</taxon>
        <taxon>Anguilla</taxon>
    </lineage>
</organism>
<accession>A0A0E9V631</accession>
<dbReference type="EMBL" id="GBXM01035682">
    <property type="protein sequence ID" value="JAH72895.1"/>
    <property type="molecule type" value="Transcribed_RNA"/>
</dbReference>
<evidence type="ECO:0000256" key="1">
    <source>
        <dbReference type="SAM" id="SignalP"/>
    </source>
</evidence>
<reference evidence="2" key="1">
    <citation type="submission" date="2014-11" db="EMBL/GenBank/DDBJ databases">
        <authorList>
            <person name="Amaro Gonzalez C."/>
        </authorList>
    </citation>
    <scope>NUCLEOTIDE SEQUENCE</scope>
</reference>
<name>A0A0E9V631_ANGAN</name>
<sequence length="36" mass="4461">MNFTSVMFFLVLLFQSFQKYNSYCCGRIKILKYWIK</sequence>
<reference evidence="2" key="2">
    <citation type="journal article" date="2015" name="Fish Shellfish Immunol.">
        <title>Early steps in the European eel (Anguilla anguilla)-Vibrio vulnificus interaction in the gills: Role of the RtxA13 toxin.</title>
        <authorList>
            <person name="Callol A."/>
            <person name="Pajuelo D."/>
            <person name="Ebbesson L."/>
            <person name="Teles M."/>
            <person name="MacKenzie S."/>
            <person name="Amaro C."/>
        </authorList>
    </citation>
    <scope>NUCLEOTIDE SEQUENCE</scope>
</reference>